<gene>
    <name evidence="1" type="ORF">S03H2_54141</name>
</gene>
<evidence type="ECO:0008006" key="2">
    <source>
        <dbReference type="Google" id="ProtNLM"/>
    </source>
</evidence>
<dbReference type="Gene3D" id="3.40.190.10">
    <property type="entry name" value="Periplasmic binding protein-like II"/>
    <property type="match status" value="2"/>
</dbReference>
<name>X1J3B2_9ZZZZ</name>
<evidence type="ECO:0000313" key="1">
    <source>
        <dbReference type="EMBL" id="GAH64278.1"/>
    </source>
</evidence>
<dbReference type="SUPFAM" id="SSF53850">
    <property type="entry name" value="Periplasmic binding protein-like II"/>
    <property type="match status" value="1"/>
</dbReference>
<protein>
    <recommendedName>
        <fullName evidence="2">Extracellular solute-binding protein</fullName>
    </recommendedName>
</protein>
<organism evidence="1">
    <name type="scientific">marine sediment metagenome</name>
    <dbReference type="NCBI Taxonomy" id="412755"/>
    <lineage>
        <taxon>unclassified sequences</taxon>
        <taxon>metagenomes</taxon>
        <taxon>ecological metagenomes</taxon>
    </lineage>
</organism>
<accession>X1J3B2</accession>
<proteinExistence type="predicted"/>
<reference evidence="1" key="1">
    <citation type="journal article" date="2014" name="Front. Microbiol.">
        <title>High frequency of phylogenetically diverse reductive dehalogenase-homologous genes in deep subseafloor sedimentary metagenomes.</title>
        <authorList>
            <person name="Kawai M."/>
            <person name="Futagami T."/>
            <person name="Toyoda A."/>
            <person name="Takaki Y."/>
            <person name="Nishi S."/>
            <person name="Hori S."/>
            <person name="Arai W."/>
            <person name="Tsubouchi T."/>
            <person name="Morono Y."/>
            <person name="Uchiyama I."/>
            <person name="Ito T."/>
            <person name="Fujiyama A."/>
            <person name="Inagaki F."/>
            <person name="Takami H."/>
        </authorList>
    </citation>
    <scope>NUCLEOTIDE SEQUENCE</scope>
    <source>
        <strain evidence="1">Expedition CK06-06</strain>
    </source>
</reference>
<comment type="caution">
    <text evidence="1">The sequence shown here is derived from an EMBL/GenBank/DDBJ whole genome shotgun (WGS) entry which is preliminary data.</text>
</comment>
<sequence length="107" mass="12612">SSNVEETYNFVEWWFQPAQQKRFDQFAGDLPIIKEAKELPFFAENPNYQSYFRQPEVISLMPHLRWSEITNIVGKYIELACYDKIGVEEALDTINYEIEEILAATEL</sequence>
<feature type="non-terminal residue" evidence="1">
    <location>
        <position position="1"/>
    </location>
</feature>
<dbReference type="AlphaFoldDB" id="X1J3B2"/>
<dbReference type="EMBL" id="BARU01034491">
    <property type="protein sequence ID" value="GAH64278.1"/>
    <property type="molecule type" value="Genomic_DNA"/>
</dbReference>